<keyword evidence="3" id="KW-1185">Reference proteome</keyword>
<organism evidence="2 3">
    <name type="scientific">Friedmanniomyces simplex</name>
    <dbReference type="NCBI Taxonomy" id="329884"/>
    <lineage>
        <taxon>Eukaryota</taxon>
        <taxon>Fungi</taxon>
        <taxon>Dikarya</taxon>
        <taxon>Ascomycota</taxon>
        <taxon>Pezizomycotina</taxon>
        <taxon>Dothideomycetes</taxon>
        <taxon>Dothideomycetidae</taxon>
        <taxon>Mycosphaerellales</taxon>
        <taxon>Teratosphaeriaceae</taxon>
        <taxon>Friedmanniomyces</taxon>
    </lineage>
</organism>
<gene>
    <name evidence="2" type="ORF">B0A55_08914</name>
</gene>
<dbReference type="AlphaFoldDB" id="A0A4U0WXT6"/>
<dbReference type="OrthoDB" id="5274873at2759"/>
<feature type="region of interest" description="Disordered" evidence="1">
    <location>
        <begin position="71"/>
        <end position="131"/>
    </location>
</feature>
<evidence type="ECO:0000313" key="2">
    <source>
        <dbReference type="EMBL" id="TKA68600.1"/>
    </source>
</evidence>
<protein>
    <recommendedName>
        <fullName evidence="4">DRBM domain-containing protein</fullName>
    </recommendedName>
</protein>
<reference evidence="2 3" key="1">
    <citation type="submission" date="2017-03" db="EMBL/GenBank/DDBJ databases">
        <title>Genomes of endolithic fungi from Antarctica.</title>
        <authorList>
            <person name="Coleine C."/>
            <person name="Masonjones S."/>
            <person name="Stajich J.E."/>
        </authorList>
    </citation>
    <scope>NUCLEOTIDE SEQUENCE [LARGE SCALE GENOMIC DNA]</scope>
    <source>
        <strain evidence="2 3">CCFEE 5184</strain>
    </source>
</reference>
<evidence type="ECO:0008006" key="4">
    <source>
        <dbReference type="Google" id="ProtNLM"/>
    </source>
</evidence>
<accession>A0A4U0WXT6</accession>
<dbReference type="Gene3D" id="3.30.160.20">
    <property type="match status" value="1"/>
</dbReference>
<dbReference type="Proteomes" id="UP000309340">
    <property type="component" value="Unassembled WGS sequence"/>
</dbReference>
<proteinExistence type="predicted"/>
<dbReference type="EMBL" id="NAJQ01000496">
    <property type="protein sequence ID" value="TKA68600.1"/>
    <property type="molecule type" value="Genomic_DNA"/>
</dbReference>
<name>A0A4U0WXT6_9PEZI</name>
<evidence type="ECO:0000256" key="1">
    <source>
        <dbReference type="SAM" id="MobiDB-lite"/>
    </source>
</evidence>
<sequence>MACSPPGVCTRRHWPEPLYETHQDAQGWFCKVRVNNREYSTSIPYRNESQAREGAATNAYMICRNFSHNDGMYPGQRPGQKSAGGAVQGLPAPIGTGRRASRQTSSLVGSACESGSSDGTSSGGNSPRSIEGGFEQQMQQVTRQMPRLAPKRAARADEYLCDCRRSPVYSYGRCGPCLRENGWA</sequence>
<evidence type="ECO:0000313" key="3">
    <source>
        <dbReference type="Proteomes" id="UP000309340"/>
    </source>
</evidence>
<feature type="compositionally biased region" description="Low complexity" evidence="1">
    <location>
        <begin position="114"/>
        <end position="126"/>
    </location>
</feature>
<dbReference type="SUPFAM" id="SSF54768">
    <property type="entry name" value="dsRNA-binding domain-like"/>
    <property type="match status" value="1"/>
</dbReference>
<comment type="caution">
    <text evidence="2">The sequence shown here is derived from an EMBL/GenBank/DDBJ whole genome shotgun (WGS) entry which is preliminary data.</text>
</comment>